<protein>
    <submittedName>
        <fullName evidence="2">Uncharacterized protein</fullName>
    </submittedName>
</protein>
<dbReference type="AlphaFoldDB" id="A0A9D3ZXX6"/>
<comment type="caution">
    <text evidence="2">The sequence shown here is derived from an EMBL/GenBank/DDBJ whole genome shotgun (WGS) entry which is preliminary data.</text>
</comment>
<keyword evidence="3" id="KW-1185">Reference proteome</keyword>
<evidence type="ECO:0000313" key="3">
    <source>
        <dbReference type="Proteomes" id="UP000828251"/>
    </source>
</evidence>
<dbReference type="EMBL" id="JAIQCV010000008">
    <property type="protein sequence ID" value="KAH1073219.1"/>
    <property type="molecule type" value="Genomic_DNA"/>
</dbReference>
<evidence type="ECO:0000256" key="1">
    <source>
        <dbReference type="SAM" id="MobiDB-lite"/>
    </source>
</evidence>
<proteinExistence type="predicted"/>
<reference evidence="2 3" key="1">
    <citation type="journal article" date="2021" name="Plant Biotechnol. J.">
        <title>Multi-omics assisted identification of the key and species-specific regulatory components of drought-tolerant mechanisms in Gossypium stocksii.</title>
        <authorList>
            <person name="Yu D."/>
            <person name="Ke L."/>
            <person name="Zhang D."/>
            <person name="Wu Y."/>
            <person name="Sun Y."/>
            <person name="Mei J."/>
            <person name="Sun J."/>
            <person name="Sun Y."/>
        </authorList>
    </citation>
    <scope>NUCLEOTIDE SEQUENCE [LARGE SCALE GENOMIC DNA]</scope>
    <source>
        <strain evidence="3">cv. E1</strain>
        <tissue evidence="2">Leaf</tissue>
    </source>
</reference>
<dbReference type="Proteomes" id="UP000828251">
    <property type="component" value="Unassembled WGS sequence"/>
</dbReference>
<name>A0A9D3ZXX6_9ROSI</name>
<sequence>MAPSIARSMFRATAFKLLSLPHRGSGRRMGYGIKDCNDTLNESKELSEEDLPFSLALKAESNLIRKVNMQLGVTMKKSMPQHYYLGRSDEGIEGNSNSDTVQGRKRTSMKDSLGIREVETNLNSNWLRLDIKEKDMDKVWCEGKKERNKEISLSQSY</sequence>
<feature type="region of interest" description="Disordered" evidence="1">
    <location>
        <begin position="86"/>
        <end position="110"/>
    </location>
</feature>
<dbReference type="OrthoDB" id="966987at2759"/>
<accession>A0A9D3ZXX6</accession>
<gene>
    <name evidence="2" type="ORF">J1N35_025547</name>
</gene>
<organism evidence="2 3">
    <name type="scientific">Gossypium stocksii</name>
    <dbReference type="NCBI Taxonomy" id="47602"/>
    <lineage>
        <taxon>Eukaryota</taxon>
        <taxon>Viridiplantae</taxon>
        <taxon>Streptophyta</taxon>
        <taxon>Embryophyta</taxon>
        <taxon>Tracheophyta</taxon>
        <taxon>Spermatophyta</taxon>
        <taxon>Magnoliopsida</taxon>
        <taxon>eudicotyledons</taxon>
        <taxon>Gunneridae</taxon>
        <taxon>Pentapetalae</taxon>
        <taxon>rosids</taxon>
        <taxon>malvids</taxon>
        <taxon>Malvales</taxon>
        <taxon>Malvaceae</taxon>
        <taxon>Malvoideae</taxon>
        <taxon>Gossypium</taxon>
    </lineage>
</organism>
<evidence type="ECO:0000313" key="2">
    <source>
        <dbReference type="EMBL" id="KAH1073219.1"/>
    </source>
</evidence>